<dbReference type="EMBL" id="JAEVFJ010000033">
    <property type="protein sequence ID" value="KAH8092198.1"/>
    <property type="molecule type" value="Genomic_DNA"/>
</dbReference>
<protein>
    <submittedName>
        <fullName evidence="2">NAD-P-binding protein</fullName>
    </submittedName>
</protein>
<dbReference type="PANTHER" id="PTHR45033">
    <property type="match status" value="1"/>
</dbReference>
<keyword evidence="3" id="KW-1185">Reference proteome</keyword>
<dbReference type="Pfam" id="PF00107">
    <property type="entry name" value="ADH_zinc_N"/>
    <property type="match status" value="1"/>
</dbReference>
<dbReference type="Gene3D" id="3.90.180.10">
    <property type="entry name" value="Medium-chain alcohol dehydrogenases, catalytic domain"/>
    <property type="match status" value="1"/>
</dbReference>
<dbReference type="InterPro" id="IPR011032">
    <property type="entry name" value="GroES-like_sf"/>
</dbReference>
<feature type="domain" description="Enoyl reductase (ER)" evidence="1">
    <location>
        <begin position="18"/>
        <end position="347"/>
    </location>
</feature>
<evidence type="ECO:0000259" key="1">
    <source>
        <dbReference type="SMART" id="SM00829"/>
    </source>
</evidence>
<dbReference type="InterPro" id="IPR036291">
    <property type="entry name" value="NAD(P)-bd_dom_sf"/>
</dbReference>
<dbReference type="Proteomes" id="UP000813824">
    <property type="component" value="Unassembled WGS sequence"/>
</dbReference>
<dbReference type="InterPro" id="IPR052711">
    <property type="entry name" value="Zinc_ADH-like"/>
</dbReference>
<organism evidence="2 3">
    <name type="scientific">Cristinia sonorae</name>
    <dbReference type="NCBI Taxonomy" id="1940300"/>
    <lineage>
        <taxon>Eukaryota</taxon>
        <taxon>Fungi</taxon>
        <taxon>Dikarya</taxon>
        <taxon>Basidiomycota</taxon>
        <taxon>Agaricomycotina</taxon>
        <taxon>Agaricomycetes</taxon>
        <taxon>Agaricomycetidae</taxon>
        <taxon>Agaricales</taxon>
        <taxon>Pleurotineae</taxon>
        <taxon>Stephanosporaceae</taxon>
        <taxon>Cristinia</taxon>
    </lineage>
</organism>
<dbReference type="InterPro" id="IPR013149">
    <property type="entry name" value="ADH-like_C"/>
</dbReference>
<dbReference type="PANTHER" id="PTHR45033:SF2">
    <property type="entry name" value="ZINC-TYPE ALCOHOL DEHYDROGENASE-LIKE PROTEIN C1773.06C"/>
    <property type="match status" value="1"/>
</dbReference>
<name>A0A8K0UIK2_9AGAR</name>
<evidence type="ECO:0000313" key="3">
    <source>
        <dbReference type="Proteomes" id="UP000813824"/>
    </source>
</evidence>
<dbReference type="GO" id="GO:0016491">
    <property type="term" value="F:oxidoreductase activity"/>
    <property type="evidence" value="ECO:0007669"/>
    <property type="project" value="InterPro"/>
</dbReference>
<dbReference type="SMART" id="SM00829">
    <property type="entry name" value="PKS_ER"/>
    <property type="match status" value="1"/>
</dbReference>
<accession>A0A8K0UIK2</accession>
<dbReference type="OrthoDB" id="9930022at2759"/>
<dbReference type="Pfam" id="PF08240">
    <property type="entry name" value="ADH_N"/>
    <property type="match status" value="1"/>
</dbReference>
<dbReference type="Gene3D" id="3.40.50.720">
    <property type="entry name" value="NAD(P)-binding Rossmann-like Domain"/>
    <property type="match status" value="1"/>
</dbReference>
<dbReference type="AlphaFoldDB" id="A0A8K0UIK2"/>
<comment type="caution">
    <text evidence="2">The sequence shown here is derived from an EMBL/GenBank/DDBJ whole genome shotgun (WGS) entry which is preliminary data.</text>
</comment>
<reference evidence="2" key="1">
    <citation type="journal article" date="2021" name="New Phytol.">
        <title>Evolutionary innovations through gain and loss of genes in the ectomycorrhizal Boletales.</title>
        <authorList>
            <person name="Wu G."/>
            <person name="Miyauchi S."/>
            <person name="Morin E."/>
            <person name="Kuo A."/>
            <person name="Drula E."/>
            <person name="Varga T."/>
            <person name="Kohler A."/>
            <person name="Feng B."/>
            <person name="Cao Y."/>
            <person name="Lipzen A."/>
            <person name="Daum C."/>
            <person name="Hundley H."/>
            <person name="Pangilinan J."/>
            <person name="Johnson J."/>
            <person name="Barry K."/>
            <person name="LaButti K."/>
            <person name="Ng V."/>
            <person name="Ahrendt S."/>
            <person name="Min B."/>
            <person name="Choi I.G."/>
            <person name="Park H."/>
            <person name="Plett J.M."/>
            <person name="Magnuson J."/>
            <person name="Spatafora J.W."/>
            <person name="Nagy L.G."/>
            <person name="Henrissat B."/>
            <person name="Grigoriev I.V."/>
            <person name="Yang Z.L."/>
            <person name="Xu J."/>
            <person name="Martin F.M."/>
        </authorList>
    </citation>
    <scope>NUCLEOTIDE SEQUENCE</scope>
    <source>
        <strain evidence="2">KKN 215</strain>
    </source>
</reference>
<gene>
    <name evidence="2" type="ORF">BXZ70DRAFT_909579</name>
</gene>
<evidence type="ECO:0000313" key="2">
    <source>
        <dbReference type="EMBL" id="KAH8092198.1"/>
    </source>
</evidence>
<proteinExistence type="predicted"/>
<sequence length="350" mass="37777">MEPLPTETREWRVPKCTGIDALTMAEVPIPIPGPNEVLVKVHAVSLNYRDIMIVSAQYPGGAKDNVIPGSDAACEVVAVPPDEEKWKIGERVMANFCLTFLEGEINPEVIKGCLGSERDGVLTEYRVFPSEVLVRIPDHLTYEQASALPCVGVTAWNALQGPVPVKKGDTVLIQGTGGISILSMQIAHALSATTIITSSSNTKLARAKALGVDYTINYKETPDWELEVLKITEHKGVDHVIEVGGVSTILKSIASTRMGGSIHSIGFVAGFDDGGVKPLQITQNVLGKALNLRGVLIGSLAQFETLIQFIAEKKIVPAIDDTIFKFTEVKEAYAYVASQRHFGKVVVRCS</sequence>
<dbReference type="InterPro" id="IPR020843">
    <property type="entry name" value="ER"/>
</dbReference>
<dbReference type="SUPFAM" id="SSF50129">
    <property type="entry name" value="GroES-like"/>
    <property type="match status" value="1"/>
</dbReference>
<dbReference type="InterPro" id="IPR013154">
    <property type="entry name" value="ADH-like_N"/>
</dbReference>
<dbReference type="CDD" id="cd08276">
    <property type="entry name" value="MDR7"/>
    <property type="match status" value="1"/>
</dbReference>
<dbReference type="SUPFAM" id="SSF51735">
    <property type="entry name" value="NAD(P)-binding Rossmann-fold domains"/>
    <property type="match status" value="1"/>
</dbReference>